<proteinExistence type="predicted"/>
<sequence>MENGLLDSDGGMLFVGPGAERRFGRRHFSALTASFTAPPQFTVLAGRQEIGRTDTAVLTEERDGPLLLLLGGRSRRVTSLDWKRRGAYVEPAEGGGVARWNGGVAGLSVEPTRAMREVLPGAEPPVSFPHRARDSLDGWRRDGAPAAAHRDGTLVTRDGTGRGGVEVGRPAIR</sequence>
<evidence type="ECO:0000256" key="1">
    <source>
        <dbReference type="SAM" id="MobiDB-lite"/>
    </source>
</evidence>
<evidence type="ECO:0000313" key="2">
    <source>
        <dbReference type="EMBL" id="MDT0303536.1"/>
    </source>
</evidence>
<gene>
    <name evidence="2" type="ORF">RM446_15570</name>
</gene>
<protein>
    <submittedName>
        <fullName evidence="2">Uncharacterized protein</fullName>
    </submittedName>
</protein>
<comment type="caution">
    <text evidence="2">The sequence shown here is derived from an EMBL/GenBank/DDBJ whole genome shotgun (WGS) entry which is preliminary data.</text>
</comment>
<dbReference type="RefSeq" id="WP_311546026.1">
    <property type="nucleotide sequence ID" value="NZ_JAVREK010000016.1"/>
</dbReference>
<reference evidence="3" key="1">
    <citation type="submission" date="2023-07" db="EMBL/GenBank/DDBJ databases">
        <title>30 novel species of actinomycetes from the DSMZ collection.</title>
        <authorList>
            <person name="Nouioui I."/>
        </authorList>
    </citation>
    <scope>NUCLEOTIDE SEQUENCE [LARGE SCALE GENOMIC DNA]</scope>
    <source>
        <strain evidence="3">DSM 45055</strain>
    </source>
</reference>
<keyword evidence="3" id="KW-1185">Reference proteome</keyword>
<feature type="region of interest" description="Disordered" evidence="1">
    <location>
        <begin position="141"/>
        <end position="173"/>
    </location>
</feature>
<evidence type="ECO:0000313" key="3">
    <source>
        <dbReference type="Proteomes" id="UP001183226"/>
    </source>
</evidence>
<dbReference type="EMBL" id="JAVREK010000016">
    <property type="protein sequence ID" value="MDT0303536.1"/>
    <property type="molecule type" value="Genomic_DNA"/>
</dbReference>
<accession>A0ABU2KWE7</accession>
<name>A0ABU2KWE7_9ACTN</name>
<organism evidence="2 3">
    <name type="scientific">Streptomonospora wellingtoniae</name>
    <dbReference type="NCBI Taxonomy" id="3075544"/>
    <lineage>
        <taxon>Bacteria</taxon>
        <taxon>Bacillati</taxon>
        <taxon>Actinomycetota</taxon>
        <taxon>Actinomycetes</taxon>
        <taxon>Streptosporangiales</taxon>
        <taxon>Nocardiopsidaceae</taxon>
        <taxon>Streptomonospora</taxon>
    </lineage>
</organism>
<dbReference type="Proteomes" id="UP001183226">
    <property type="component" value="Unassembled WGS sequence"/>
</dbReference>
<feature type="compositionally biased region" description="Basic and acidic residues" evidence="1">
    <location>
        <begin position="141"/>
        <end position="152"/>
    </location>
</feature>